<dbReference type="InterPro" id="IPR042262">
    <property type="entry name" value="CN_hydtase_beta_C"/>
</dbReference>
<name>A0A2U3N5C9_9MYCO</name>
<dbReference type="InterPro" id="IPR008990">
    <property type="entry name" value="Elect_transpt_acc-like_dom_sf"/>
</dbReference>
<accession>A0A2U3N5C9</accession>
<protein>
    <submittedName>
        <fullName evidence="2">Nitrile hydratase</fullName>
    </submittedName>
</protein>
<dbReference type="EMBL" id="FTRV01000008">
    <property type="protein sequence ID" value="SPM26659.1"/>
    <property type="molecule type" value="Genomic_DNA"/>
</dbReference>
<sequence>MSYVHDVGGMRAGPIHIDDSVEFHDAWETKVFAMMRALVYNSVFTLDEFRCAVERLEPTTHLAAPYFHRWLDAIERLCVEKGILTQAELDSIAPFGRGA</sequence>
<evidence type="ECO:0000313" key="3">
    <source>
        <dbReference type="Proteomes" id="UP000241595"/>
    </source>
</evidence>
<dbReference type="OrthoDB" id="3478924at2"/>
<proteinExistence type="predicted"/>
<dbReference type="STRING" id="1841859.GCA_900157385_00128"/>
<dbReference type="InterPro" id="IPR049054">
    <property type="entry name" value="CN_hydtase_beta-like_N"/>
</dbReference>
<keyword evidence="3" id="KW-1185">Reference proteome</keyword>
<reference evidence="2 3" key="1">
    <citation type="submission" date="2017-01" db="EMBL/GenBank/DDBJ databases">
        <authorList>
            <consortium name="Urmite Genomes"/>
        </authorList>
    </citation>
    <scope>NUCLEOTIDE SEQUENCE [LARGE SCALE GENOMIC DNA]</scope>
    <source>
        <strain evidence="2 3">AB308</strain>
    </source>
</reference>
<dbReference type="Proteomes" id="UP000241595">
    <property type="component" value="Unassembled WGS sequence"/>
</dbReference>
<dbReference type="Gene3D" id="1.10.472.20">
    <property type="entry name" value="Nitrile hydratase, beta subunit"/>
    <property type="match status" value="1"/>
</dbReference>
<dbReference type="Pfam" id="PF21006">
    <property type="entry name" value="NHase_beta_N"/>
    <property type="match status" value="1"/>
</dbReference>
<dbReference type="RefSeq" id="WP_077096918.1">
    <property type="nucleotide sequence ID" value="NZ_LT717697.1"/>
</dbReference>
<gene>
    <name evidence="2" type="ORF">MTAB308_134</name>
</gene>
<evidence type="ECO:0000259" key="1">
    <source>
        <dbReference type="Pfam" id="PF21006"/>
    </source>
</evidence>
<dbReference type="SUPFAM" id="SSF50090">
    <property type="entry name" value="Electron transport accessory proteins"/>
    <property type="match status" value="1"/>
</dbReference>
<organism evidence="2 3">
    <name type="scientific">Mycobacterium terramassiliense</name>
    <dbReference type="NCBI Taxonomy" id="1841859"/>
    <lineage>
        <taxon>Bacteria</taxon>
        <taxon>Bacillati</taxon>
        <taxon>Actinomycetota</taxon>
        <taxon>Actinomycetes</taxon>
        <taxon>Mycobacteriales</taxon>
        <taxon>Mycobacteriaceae</taxon>
        <taxon>Mycobacterium</taxon>
    </lineage>
</organism>
<dbReference type="AlphaFoldDB" id="A0A2U3N5C9"/>
<evidence type="ECO:0000313" key="2">
    <source>
        <dbReference type="EMBL" id="SPM26659.1"/>
    </source>
</evidence>
<feature type="domain" description="Nitrile hydratase beta subunit-like N-terminal" evidence="1">
    <location>
        <begin position="1"/>
        <end position="91"/>
    </location>
</feature>